<evidence type="ECO:0000256" key="17">
    <source>
        <dbReference type="HAMAP-Rule" id="MF_00037"/>
    </source>
</evidence>
<keyword evidence="12 17" id="KW-0573">Peptidoglycan synthesis</keyword>
<dbReference type="GO" id="GO:0009252">
    <property type="term" value="P:peptidoglycan biosynthetic process"/>
    <property type="evidence" value="ECO:0007669"/>
    <property type="project" value="UniProtKB-UniRule"/>
</dbReference>
<feature type="domain" description="FAD-binding PCMH-type" evidence="19">
    <location>
        <begin position="38"/>
        <end position="218"/>
    </location>
</feature>
<evidence type="ECO:0000256" key="18">
    <source>
        <dbReference type="SAM" id="MobiDB-lite"/>
    </source>
</evidence>
<comment type="similarity">
    <text evidence="5 17">Belongs to the MurB family.</text>
</comment>
<dbReference type="InterPro" id="IPR036318">
    <property type="entry name" value="FAD-bd_PCMH-like_sf"/>
</dbReference>
<dbReference type="PANTHER" id="PTHR21071">
    <property type="entry name" value="UDP-N-ACETYLENOLPYRUVOYLGLUCOSAMINE REDUCTASE"/>
    <property type="match status" value="1"/>
</dbReference>
<keyword evidence="21" id="KW-1185">Reference proteome</keyword>
<dbReference type="GO" id="GO:0008762">
    <property type="term" value="F:UDP-N-acetylmuramate dehydrogenase activity"/>
    <property type="evidence" value="ECO:0007669"/>
    <property type="project" value="UniProtKB-UniRule"/>
</dbReference>
<evidence type="ECO:0000256" key="5">
    <source>
        <dbReference type="ARBA" id="ARBA00010485"/>
    </source>
</evidence>
<dbReference type="NCBIfam" id="NF010478">
    <property type="entry name" value="PRK13903.1"/>
    <property type="match status" value="1"/>
</dbReference>
<dbReference type="SUPFAM" id="SSF56194">
    <property type="entry name" value="Uridine diphospho-N-Acetylenolpyruvylglucosamine reductase, MurB, C-terminal domain"/>
    <property type="match status" value="1"/>
</dbReference>
<evidence type="ECO:0000256" key="9">
    <source>
        <dbReference type="ARBA" id="ARBA00022827"/>
    </source>
</evidence>
<keyword evidence="10 17" id="KW-0521">NADP</keyword>
<keyword evidence="7 17" id="KW-0132">Cell division</keyword>
<evidence type="ECO:0000256" key="11">
    <source>
        <dbReference type="ARBA" id="ARBA00022960"/>
    </source>
</evidence>
<proteinExistence type="inferred from homology"/>
<dbReference type="InterPro" id="IPR016169">
    <property type="entry name" value="FAD-bd_PCMH_sub2"/>
</dbReference>
<feature type="region of interest" description="Disordered" evidence="18">
    <location>
        <begin position="1"/>
        <end position="24"/>
    </location>
</feature>
<dbReference type="EC" id="1.3.1.98" evidence="17"/>
<keyword evidence="15 17" id="KW-0961">Cell wall biogenesis/degradation</keyword>
<dbReference type="STRING" id="644284.Arch_1411"/>
<evidence type="ECO:0000256" key="1">
    <source>
        <dbReference type="ARBA" id="ARBA00001974"/>
    </source>
</evidence>
<dbReference type="GO" id="GO:0071949">
    <property type="term" value="F:FAD binding"/>
    <property type="evidence" value="ECO:0007669"/>
    <property type="project" value="InterPro"/>
</dbReference>
<feature type="active site" evidence="17">
    <location>
        <position position="383"/>
    </location>
</feature>
<keyword evidence="6 17" id="KW-0963">Cytoplasm</keyword>
<comment type="catalytic activity">
    <reaction evidence="16 17">
        <text>UDP-N-acetyl-alpha-D-muramate + NADP(+) = UDP-N-acetyl-3-O-(1-carboxyvinyl)-alpha-D-glucosamine + NADPH + H(+)</text>
        <dbReference type="Rhea" id="RHEA:12248"/>
        <dbReference type="ChEBI" id="CHEBI:15378"/>
        <dbReference type="ChEBI" id="CHEBI:57783"/>
        <dbReference type="ChEBI" id="CHEBI:58349"/>
        <dbReference type="ChEBI" id="CHEBI:68483"/>
        <dbReference type="ChEBI" id="CHEBI:70757"/>
        <dbReference type="EC" id="1.3.1.98"/>
    </reaction>
</comment>
<dbReference type="GO" id="GO:0071555">
    <property type="term" value="P:cell wall organization"/>
    <property type="evidence" value="ECO:0007669"/>
    <property type="project" value="UniProtKB-KW"/>
</dbReference>
<dbReference type="KEGG" id="ahe:Arch_1411"/>
<evidence type="ECO:0000259" key="19">
    <source>
        <dbReference type="PROSITE" id="PS51387"/>
    </source>
</evidence>
<evidence type="ECO:0000256" key="8">
    <source>
        <dbReference type="ARBA" id="ARBA00022630"/>
    </source>
</evidence>
<dbReference type="eggNOG" id="COG0812">
    <property type="taxonomic scope" value="Bacteria"/>
</dbReference>
<evidence type="ECO:0000256" key="16">
    <source>
        <dbReference type="ARBA" id="ARBA00048914"/>
    </source>
</evidence>
<keyword evidence="11 17" id="KW-0133">Cell shape</keyword>
<dbReference type="Gene3D" id="3.30.465.10">
    <property type="match status" value="1"/>
</dbReference>
<dbReference type="GO" id="GO:0005829">
    <property type="term" value="C:cytosol"/>
    <property type="evidence" value="ECO:0007669"/>
    <property type="project" value="TreeGrafter"/>
</dbReference>
<feature type="active site" evidence="17">
    <location>
        <position position="187"/>
    </location>
</feature>
<dbReference type="PANTHER" id="PTHR21071:SF4">
    <property type="entry name" value="UDP-N-ACETYLENOLPYRUVOYLGLUCOSAMINE REDUCTASE"/>
    <property type="match status" value="1"/>
</dbReference>
<organism evidence="20 21">
    <name type="scientific">Arcanobacterium haemolyticum (strain ATCC 9345 / DSM 20595 / CCM 5947 / CCUG 17215 / LMG 16163 / NBRC 15585 / NCTC 8452 / 11018)</name>
    <dbReference type="NCBI Taxonomy" id="644284"/>
    <lineage>
        <taxon>Bacteria</taxon>
        <taxon>Bacillati</taxon>
        <taxon>Actinomycetota</taxon>
        <taxon>Actinomycetes</taxon>
        <taxon>Actinomycetales</taxon>
        <taxon>Actinomycetaceae</taxon>
        <taxon>Arcanobacterium</taxon>
    </lineage>
</organism>
<dbReference type="GO" id="GO:0008360">
    <property type="term" value="P:regulation of cell shape"/>
    <property type="evidence" value="ECO:0007669"/>
    <property type="project" value="UniProtKB-KW"/>
</dbReference>
<evidence type="ECO:0000256" key="6">
    <source>
        <dbReference type="ARBA" id="ARBA00022490"/>
    </source>
</evidence>
<dbReference type="AlphaFoldDB" id="D7BKD3"/>
<evidence type="ECO:0000256" key="15">
    <source>
        <dbReference type="ARBA" id="ARBA00023316"/>
    </source>
</evidence>
<keyword evidence="13 17" id="KW-0560">Oxidoreductase</keyword>
<evidence type="ECO:0000313" key="20">
    <source>
        <dbReference type="EMBL" id="ADH93113.1"/>
    </source>
</evidence>
<dbReference type="EMBL" id="CP002045">
    <property type="protein sequence ID" value="ADH93113.1"/>
    <property type="molecule type" value="Genomic_DNA"/>
</dbReference>
<dbReference type="InterPro" id="IPR016167">
    <property type="entry name" value="FAD-bd_PCMH_sub1"/>
</dbReference>
<dbReference type="Pfam" id="PF01565">
    <property type="entry name" value="FAD_binding_4"/>
    <property type="match status" value="1"/>
</dbReference>
<comment type="function">
    <text evidence="2 17">Cell wall formation.</text>
</comment>
<sequence length="392" mass="41406">MTCSIGEMIGHGPVPPAVPSSRALDTPASLSDITTFGIGGTFERLVQAHSEAEIVEAVREADENNVPVLMIGGGSNILASDDHFDGIVIRDMRHEITTIMDDGCGGGQMTVTAGTPWDDVVVYSLEQEWIGLEALSGIPGSAGAAPVQNIGAYGQEVAETIASVRVYDRQRREIHTLFLADLDFGYRHSLLKSSMASGAWGSTPRWIVLSVNFHMRRATLGTPIKYGQLASTLGVSVGDRVPAVDVRQAVLDLRRSKSMVLDNANRNTYSAGSFFTNPIVTAEQAKNLPPEAPQFPVTDHTAINQIGGDAPVVEGLVKSSAAWLISHAGFDKGHGLPGVASLSTDHSLALTNRGGARASDVVALACEVRDGVRNAFGVTLVPEPVFVGVSLD</sequence>
<comment type="cofactor">
    <cofactor evidence="1 17">
        <name>FAD</name>
        <dbReference type="ChEBI" id="CHEBI:57692"/>
    </cofactor>
</comment>
<dbReference type="Gene3D" id="3.30.43.10">
    <property type="entry name" value="Uridine Diphospho-n-acetylenolpyruvylglucosamine Reductase, domain 2"/>
    <property type="match status" value="1"/>
</dbReference>
<dbReference type="Proteomes" id="UP000000376">
    <property type="component" value="Chromosome"/>
</dbReference>
<evidence type="ECO:0000256" key="4">
    <source>
        <dbReference type="ARBA" id="ARBA00004752"/>
    </source>
</evidence>
<evidence type="ECO:0000256" key="12">
    <source>
        <dbReference type="ARBA" id="ARBA00022984"/>
    </source>
</evidence>
<dbReference type="InterPro" id="IPR011601">
    <property type="entry name" value="MurB_C"/>
</dbReference>
<dbReference type="Gene3D" id="3.90.78.10">
    <property type="entry name" value="UDP-N-acetylenolpyruvoylglucosamine reductase, C-terminal domain"/>
    <property type="match status" value="1"/>
</dbReference>
<protein>
    <recommendedName>
        <fullName evidence="17">UDP-N-acetylenolpyruvoylglucosamine reductase</fullName>
        <ecNumber evidence="17">1.3.1.98</ecNumber>
    </recommendedName>
    <alternativeName>
        <fullName evidence="17">UDP-N-acetylmuramate dehydrogenase</fullName>
    </alternativeName>
</protein>
<dbReference type="InterPro" id="IPR036635">
    <property type="entry name" value="MurB_C_sf"/>
</dbReference>
<dbReference type="InterPro" id="IPR003170">
    <property type="entry name" value="MurB"/>
</dbReference>
<dbReference type="PROSITE" id="PS51387">
    <property type="entry name" value="FAD_PCMH"/>
    <property type="match status" value="1"/>
</dbReference>
<keyword evidence="9 17" id="KW-0274">FAD</keyword>
<evidence type="ECO:0000256" key="13">
    <source>
        <dbReference type="ARBA" id="ARBA00023002"/>
    </source>
</evidence>
<dbReference type="RefSeq" id="WP_013170603.1">
    <property type="nucleotide sequence ID" value="NC_014218.1"/>
</dbReference>
<comment type="subcellular location">
    <subcellularLocation>
        <location evidence="3 17">Cytoplasm</location>
    </subcellularLocation>
</comment>
<evidence type="ECO:0000313" key="21">
    <source>
        <dbReference type="Proteomes" id="UP000000376"/>
    </source>
</evidence>
<evidence type="ECO:0000256" key="7">
    <source>
        <dbReference type="ARBA" id="ARBA00022618"/>
    </source>
</evidence>
<dbReference type="InterPro" id="IPR006094">
    <property type="entry name" value="Oxid_FAD_bind_N"/>
</dbReference>
<dbReference type="HAMAP" id="MF_00037">
    <property type="entry name" value="MurB"/>
    <property type="match status" value="1"/>
</dbReference>
<evidence type="ECO:0000256" key="14">
    <source>
        <dbReference type="ARBA" id="ARBA00023306"/>
    </source>
</evidence>
<reference evidence="20 21" key="1">
    <citation type="journal article" date="2010" name="Stand. Genomic Sci.">
        <title>Complete genome sequence of Arcanobacterium haemolyticum type strain (11018).</title>
        <authorList>
            <person name="Yasawong M."/>
            <person name="Teshima H."/>
            <person name="Lapidus A."/>
            <person name="Nolan M."/>
            <person name="Lucas S."/>
            <person name="Glavina Del Rio T."/>
            <person name="Tice H."/>
            <person name="Cheng J."/>
            <person name="Bruce D."/>
            <person name="Detter C."/>
            <person name="Tapia R."/>
            <person name="Han C."/>
            <person name="Goodwin L."/>
            <person name="Pitluck S."/>
            <person name="Liolios K."/>
            <person name="Ivanova N."/>
            <person name="Mavromatis K."/>
            <person name="Mikhailova N."/>
            <person name="Pati A."/>
            <person name="Chen A."/>
            <person name="Palaniappan K."/>
            <person name="Land M."/>
            <person name="Hauser L."/>
            <person name="Chang Y."/>
            <person name="Jeffries C."/>
            <person name="Rohde M."/>
            <person name="Sikorski J."/>
            <person name="Pukall R."/>
            <person name="Goker M."/>
            <person name="Woyke T."/>
            <person name="Bristow J."/>
            <person name="Eisen J."/>
            <person name="Markowitz V."/>
            <person name="Hugenholtz P."/>
            <person name="Kyrpides N."/>
            <person name="Klenk H."/>
        </authorList>
    </citation>
    <scope>NUCLEOTIDE SEQUENCE [LARGE SCALE GENOMIC DNA]</scope>
    <source>
        <strain evidence="21">ATCC 9345 / DSM 20595 / CCUG 17215 / LMG 16163 / NBRC 15585 / NCTC 8452 / 11018</strain>
    </source>
</reference>
<keyword evidence="14 17" id="KW-0131">Cell cycle</keyword>
<evidence type="ECO:0000256" key="3">
    <source>
        <dbReference type="ARBA" id="ARBA00004496"/>
    </source>
</evidence>
<comment type="pathway">
    <text evidence="4 17">Cell wall biogenesis; peptidoglycan biosynthesis.</text>
</comment>
<dbReference type="HOGENOM" id="CLU_035304_0_1_11"/>
<dbReference type="UniPathway" id="UPA00219"/>
<evidence type="ECO:0000256" key="10">
    <source>
        <dbReference type="ARBA" id="ARBA00022857"/>
    </source>
</evidence>
<name>D7BKD3_ARCHD</name>
<dbReference type="Pfam" id="PF02873">
    <property type="entry name" value="MurB_C"/>
    <property type="match status" value="1"/>
</dbReference>
<dbReference type="InterPro" id="IPR016166">
    <property type="entry name" value="FAD-bd_PCMH"/>
</dbReference>
<keyword evidence="8 17" id="KW-0285">Flavoprotein</keyword>
<feature type="active site" description="Proton donor" evidence="17">
    <location>
        <position position="273"/>
    </location>
</feature>
<evidence type="ECO:0000256" key="2">
    <source>
        <dbReference type="ARBA" id="ARBA00003921"/>
    </source>
</evidence>
<dbReference type="NCBIfam" id="TIGR00179">
    <property type="entry name" value="murB"/>
    <property type="match status" value="1"/>
</dbReference>
<accession>D7BKD3</accession>
<gene>
    <name evidence="17" type="primary">murB</name>
    <name evidence="20" type="ordered locus">Arch_1411</name>
</gene>
<dbReference type="GO" id="GO:0051301">
    <property type="term" value="P:cell division"/>
    <property type="evidence" value="ECO:0007669"/>
    <property type="project" value="UniProtKB-KW"/>
</dbReference>
<dbReference type="SUPFAM" id="SSF56176">
    <property type="entry name" value="FAD-binding/transporter-associated domain-like"/>
    <property type="match status" value="1"/>
</dbReference>